<comment type="caution">
    <text evidence="12">The sequence shown here is derived from an EMBL/GenBank/DDBJ whole genome shotgun (WGS) entry which is preliminary data.</text>
</comment>
<dbReference type="RefSeq" id="WP_344076864.1">
    <property type="nucleotide sequence ID" value="NZ_BAAALS010000003.1"/>
</dbReference>
<accession>A0ABN2JVC2</accession>
<dbReference type="EMBL" id="BAAALS010000003">
    <property type="protein sequence ID" value="GAA1739415.1"/>
    <property type="molecule type" value="Genomic_DNA"/>
</dbReference>
<dbReference type="InterPro" id="IPR000788">
    <property type="entry name" value="RNR_lg_C"/>
</dbReference>
<dbReference type="Pfam" id="PF02867">
    <property type="entry name" value="Ribonuc_red_lgC"/>
    <property type="match status" value="1"/>
</dbReference>
<dbReference type="InterPro" id="IPR008926">
    <property type="entry name" value="RNR_R1-su_N"/>
</dbReference>
<evidence type="ECO:0000256" key="2">
    <source>
        <dbReference type="ARBA" id="ARBA00012274"/>
    </source>
</evidence>
<dbReference type="SUPFAM" id="SSF48168">
    <property type="entry name" value="R1 subunit of ribonucleotide reductase, N-terminal domain"/>
    <property type="match status" value="1"/>
</dbReference>
<organism evidence="12 13">
    <name type="scientific">Luedemannella helvata</name>
    <dbReference type="NCBI Taxonomy" id="349315"/>
    <lineage>
        <taxon>Bacteria</taxon>
        <taxon>Bacillati</taxon>
        <taxon>Actinomycetota</taxon>
        <taxon>Actinomycetes</taxon>
        <taxon>Micromonosporales</taxon>
        <taxon>Micromonosporaceae</taxon>
        <taxon>Luedemannella</taxon>
    </lineage>
</organism>
<dbReference type="Proteomes" id="UP001500655">
    <property type="component" value="Unassembled WGS sequence"/>
</dbReference>
<keyword evidence="7 10" id="KW-0215">Deoxyribonucleotide synthesis</keyword>
<keyword evidence="5 9" id="KW-0067">ATP-binding</keyword>
<keyword evidence="3" id="KW-0021">Allosteric enzyme</keyword>
<dbReference type="CDD" id="cd01679">
    <property type="entry name" value="RNR_I"/>
    <property type="match status" value="1"/>
</dbReference>
<keyword evidence="6 10" id="KW-0560">Oxidoreductase</keyword>
<comment type="similarity">
    <text evidence="1 10">Belongs to the ribonucleoside diphosphate reductase large chain family.</text>
</comment>
<proteinExistence type="inferred from homology"/>
<reference evidence="13" key="1">
    <citation type="journal article" date="2019" name="Int. J. Syst. Evol. Microbiol.">
        <title>The Global Catalogue of Microorganisms (GCM) 10K type strain sequencing project: providing services to taxonomists for standard genome sequencing and annotation.</title>
        <authorList>
            <consortium name="The Broad Institute Genomics Platform"/>
            <consortium name="The Broad Institute Genome Sequencing Center for Infectious Disease"/>
            <person name="Wu L."/>
            <person name="Ma J."/>
        </authorList>
    </citation>
    <scope>NUCLEOTIDE SEQUENCE [LARGE SCALE GENOMIC DNA]</scope>
    <source>
        <strain evidence="13">JCM 13249</strain>
    </source>
</reference>
<evidence type="ECO:0000256" key="9">
    <source>
        <dbReference type="PROSITE-ProRule" id="PRU00492"/>
    </source>
</evidence>
<evidence type="ECO:0000256" key="3">
    <source>
        <dbReference type="ARBA" id="ARBA00022533"/>
    </source>
</evidence>
<comment type="function">
    <text evidence="10">Provides the precursors necessary for DNA synthesis. Catalyzes the biosynthesis of deoxyribonucleotides from the corresponding ribonucleotides.</text>
</comment>
<dbReference type="EC" id="1.17.4.1" evidence="2 10"/>
<evidence type="ECO:0000256" key="6">
    <source>
        <dbReference type="ARBA" id="ARBA00023002"/>
    </source>
</evidence>
<dbReference type="PANTHER" id="PTHR11573">
    <property type="entry name" value="RIBONUCLEOSIDE-DIPHOSPHATE REDUCTASE LARGE CHAIN"/>
    <property type="match status" value="1"/>
</dbReference>
<evidence type="ECO:0000256" key="1">
    <source>
        <dbReference type="ARBA" id="ARBA00010406"/>
    </source>
</evidence>
<sequence>MQVHKRNGDAEPVDVNKIVKAVERWVADLDEVDPLRVATKTISGLYDGATTAELDKLSIQTAAELIGEEPQYSKLAARLLAAYVDKEVRGQGIASFSQSIRYAHDQGLIGDATAAFVARNARELDDAVDPDGDLRFEYFGVRTVADRYLLRHPTTRQTVETPQYWLLRVACGLSRTPAEAIGFYRLMSSLAYLPSSPTLFNSGTRHTQMSSCFLVDSPRDELDSIYERYHQVARLSKFSGGIGISWSRVRGRGALIRGTNGRSNGIVPFLRTLDAGVAAVNQGGRRKGAACVYLEPWHPDIEEFLELRDNTGEEARRTHNLNLANWIPDEFMRRVEADEDWSLVDPSDAPELPDLWGEEFEQAYRVAEKKAVRTVRARDLYGKMMRTLAQTGNGWMTFKDAANRLSNQTGAPGNTIHLSNLCTEILEVNSDAETAVCNLGSVNLGAHVTTDGVDWDALRDTVRTAVVFLDRVIDLNFYPSEQAAASNPRWRPVGLGLMGLQDAFFTLRLPFDSEQAKELSTRVQEEVFLTALEASATLAERFGPHPAYPQTRAARGALHADLWGAEPTQTDRWAALRNRVAEHGLRNSLLVAIAPTATIASIAGCYECIEPQVSNLFKRETMSGEFLQINTYLVRELKARGLWTPLVRDQIKRAEGSVQHIVDIPADVRELFRTAWELSQRALIDLAAARAPYVDQSQSLNLFLAAPTIGKLSSMYLYAWKAGLKTTYYLRSRPATRIQQATIALTSDAEACSLENPESCEACQ</sequence>
<evidence type="ECO:0000256" key="4">
    <source>
        <dbReference type="ARBA" id="ARBA00022741"/>
    </source>
</evidence>
<dbReference type="PANTHER" id="PTHR11573:SF6">
    <property type="entry name" value="RIBONUCLEOSIDE-DIPHOSPHATE REDUCTASE LARGE SUBUNIT"/>
    <property type="match status" value="1"/>
</dbReference>
<evidence type="ECO:0000313" key="12">
    <source>
        <dbReference type="EMBL" id="GAA1739415.1"/>
    </source>
</evidence>
<evidence type="ECO:0000256" key="10">
    <source>
        <dbReference type="RuleBase" id="RU003410"/>
    </source>
</evidence>
<feature type="domain" description="ATP-cone" evidence="11">
    <location>
        <begin position="1"/>
        <end position="90"/>
    </location>
</feature>
<protein>
    <recommendedName>
        <fullName evidence="2 10">Ribonucleoside-diphosphate reductase</fullName>
        <ecNumber evidence="2 10">1.17.4.1</ecNumber>
    </recommendedName>
</protein>
<evidence type="ECO:0000256" key="7">
    <source>
        <dbReference type="ARBA" id="ARBA00023116"/>
    </source>
</evidence>
<dbReference type="InterPro" id="IPR013509">
    <property type="entry name" value="RNR_lsu_N"/>
</dbReference>
<comment type="catalytic activity">
    <reaction evidence="8 10">
        <text>a 2'-deoxyribonucleoside 5'-diphosphate + [thioredoxin]-disulfide + H2O = a ribonucleoside 5'-diphosphate + [thioredoxin]-dithiol</text>
        <dbReference type="Rhea" id="RHEA:23252"/>
        <dbReference type="Rhea" id="RHEA-COMP:10698"/>
        <dbReference type="Rhea" id="RHEA-COMP:10700"/>
        <dbReference type="ChEBI" id="CHEBI:15377"/>
        <dbReference type="ChEBI" id="CHEBI:29950"/>
        <dbReference type="ChEBI" id="CHEBI:50058"/>
        <dbReference type="ChEBI" id="CHEBI:57930"/>
        <dbReference type="ChEBI" id="CHEBI:73316"/>
        <dbReference type="EC" id="1.17.4.1"/>
    </reaction>
</comment>
<evidence type="ECO:0000256" key="5">
    <source>
        <dbReference type="ARBA" id="ARBA00022840"/>
    </source>
</evidence>
<name>A0ABN2JVC2_9ACTN</name>
<dbReference type="Pfam" id="PF03477">
    <property type="entry name" value="ATP-cone"/>
    <property type="match status" value="1"/>
</dbReference>
<dbReference type="SUPFAM" id="SSF51998">
    <property type="entry name" value="PFL-like glycyl radical enzymes"/>
    <property type="match status" value="1"/>
</dbReference>
<keyword evidence="4 9" id="KW-0547">Nucleotide-binding</keyword>
<dbReference type="PROSITE" id="PS00089">
    <property type="entry name" value="RIBORED_LARGE"/>
    <property type="match status" value="1"/>
</dbReference>
<gene>
    <name evidence="12" type="ORF">GCM10009681_07730</name>
</gene>
<dbReference type="Pfam" id="PF00317">
    <property type="entry name" value="Ribonuc_red_lgN"/>
    <property type="match status" value="1"/>
</dbReference>
<dbReference type="PROSITE" id="PS51161">
    <property type="entry name" value="ATP_CONE"/>
    <property type="match status" value="1"/>
</dbReference>
<dbReference type="PRINTS" id="PR01183">
    <property type="entry name" value="RIBORDTASEM1"/>
</dbReference>
<dbReference type="InterPro" id="IPR039718">
    <property type="entry name" value="Rrm1"/>
</dbReference>
<dbReference type="Gene3D" id="3.20.70.20">
    <property type="match status" value="1"/>
</dbReference>
<keyword evidence="13" id="KW-1185">Reference proteome</keyword>
<dbReference type="InterPro" id="IPR005144">
    <property type="entry name" value="ATP-cone_dom"/>
</dbReference>
<dbReference type="InterPro" id="IPR013346">
    <property type="entry name" value="NrdE_NrdA_C"/>
</dbReference>
<evidence type="ECO:0000313" key="13">
    <source>
        <dbReference type="Proteomes" id="UP001500655"/>
    </source>
</evidence>
<evidence type="ECO:0000259" key="11">
    <source>
        <dbReference type="PROSITE" id="PS51161"/>
    </source>
</evidence>
<evidence type="ECO:0000256" key="8">
    <source>
        <dbReference type="ARBA" id="ARBA00047754"/>
    </source>
</evidence>
<dbReference type="NCBIfam" id="TIGR02506">
    <property type="entry name" value="NrdE_NrdA"/>
    <property type="match status" value="1"/>
</dbReference>